<organism evidence="3 4">
    <name type="scientific">Longispora fulva</name>
    <dbReference type="NCBI Taxonomy" id="619741"/>
    <lineage>
        <taxon>Bacteria</taxon>
        <taxon>Bacillati</taxon>
        <taxon>Actinomycetota</taxon>
        <taxon>Actinomycetes</taxon>
        <taxon>Micromonosporales</taxon>
        <taxon>Micromonosporaceae</taxon>
        <taxon>Longispora</taxon>
    </lineage>
</organism>
<sequence length="302" mass="31138">MSITTPSGEPRKPGDKLPSKASTGEPGTSSAADAPKASAAPKRSAGAPKKGAQRPPAKPAGKGAKGAKGKSFAPVKVNQQKNWGSIAMFTIVGLIVVGIIGYGTVQAIQGSKTWEEKARGIDGIVDWHKTNEKELAAGNGNHVQGLVKYFATPSVGGNHNGIWQNCMGDVYPQQIASEHATHSMEHGAVWVTYDPASVSPDDIKKLTSKVQGNEYTLLSPFPNQGSPISLQAWGWQLKVNSASDSRIDDFIKALRKNASVEPGAVCSGGTTATGTTPQGGADPQTPVPSAAPSGTPAPSATP</sequence>
<keyword evidence="2" id="KW-0812">Transmembrane</keyword>
<evidence type="ECO:0000313" key="4">
    <source>
        <dbReference type="Proteomes" id="UP000622552"/>
    </source>
</evidence>
<keyword evidence="4" id="KW-1185">Reference proteome</keyword>
<evidence type="ECO:0000256" key="2">
    <source>
        <dbReference type="SAM" id="Phobius"/>
    </source>
</evidence>
<feature type="compositionally biased region" description="Basic and acidic residues" evidence="1">
    <location>
        <begin position="9"/>
        <end position="18"/>
    </location>
</feature>
<proteinExistence type="predicted"/>
<protein>
    <recommendedName>
        <fullName evidence="5">DUF3105 domain-containing protein</fullName>
    </recommendedName>
</protein>
<comment type="caution">
    <text evidence="3">The sequence shown here is derived from an EMBL/GenBank/DDBJ whole genome shotgun (WGS) entry which is preliminary data.</text>
</comment>
<feature type="compositionally biased region" description="Low complexity" evidence="1">
    <location>
        <begin position="268"/>
        <end position="302"/>
    </location>
</feature>
<feature type="compositionally biased region" description="Low complexity" evidence="1">
    <location>
        <begin position="29"/>
        <end position="62"/>
    </location>
</feature>
<accession>A0A8J7GXD1</accession>
<dbReference type="RefSeq" id="WP_197007310.1">
    <property type="nucleotide sequence ID" value="NZ_BONS01000019.1"/>
</dbReference>
<dbReference type="EMBL" id="JADOUF010000001">
    <property type="protein sequence ID" value="MBG6140804.1"/>
    <property type="molecule type" value="Genomic_DNA"/>
</dbReference>
<feature type="transmembrane region" description="Helical" evidence="2">
    <location>
        <begin position="86"/>
        <end position="105"/>
    </location>
</feature>
<dbReference type="InterPro" id="IPR021454">
    <property type="entry name" value="DUF3105"/>
</dbReference>
<dbReference type="Pfam" id="PF11303">
    <property type="entry name" value="DUF3105"/>
    <property type="match status" value="1"/>
</dbReference>
<feature type="region of interest" description="Disordered" evidence="1">
    <location>
        <begin position="1"/>
        <end position="72"/>
    </location>
</feature>
<feature type="region of interest" description="Disordered" evidence="1">
    <location>
        <begin position="261"/>
        <end position="302"/>
    </location>
</feature>
<keyword evidence="2" id="KW-0472">Membrane</keyword>
<gene>
    <name evidence="3" type="ORF">IW245_006998</name>
</gene>
<reference evidence="3" key="1">
    <citation type="submission" date="2020-11" db="EMBL/GenBank/DDBJ databases">
        <title>Sequencing the genomes of 1000 actinobacteria strains.</title>
        <authorList>
            <person name="Klenk H.-P."/>
        </authorList>
    </citation>
    <scope>NUCLEOTIDE SEQUENCE</scope>
    <source>
        <strain evidence="3">DSM 45356</strain>
    </source>
</reference>
<evidence type="ECO:0000256" key="1">
    <source>
        <dbReference type="SAM" id="MobiDB-lite"/>
    </source>
</evidence>
<evidence type="ECO:0008006" key="5">
    <source>
        <dbReference type="Google" id="ProtNLM"/>
    </source>
</evidence>
<dbReference type="AlphaFoldDB" id="A0A8J7GXD1"/>
<dbReference type="Proteomes" id="UP000622552">
    <property type="component" value="Unassembled WGS sequence"/>
</dbReference>
<name>A0A8J7GXD1_9ACTN</name>
<keyword evidence="2" id="KW-1133">Transmembrane helix</keyword>
<evidence type="ECO:0000313" key="3">
    <source>
        <dbReference type="EMBL" id="MBG6140804.1"/>
    </source>
</evidence>